<protein>
    <submittedName>
        <fullName evidence="1">Uncharacterized protein</fullName>
    </submittedName>
</protein>
<accession>A0A117NT06</accession>
<organism evidence="1 2">
    <name type="scientific">Penicillium freii</name>
    <dbReference type="NCBI Taxonomy" id="48697"/>
    <lineage>
        <taxon>Eukaryota</taxon>
        <taxon>Fungi</taxon>
        <taxon>Dikarya</taxon>
        <taxon>Ascomycota</taxon>
        <taxon>Pezizomycotina</taxon>
        <taxon>Eurotiomycetes</taxon>
        <taxon>Eurotiomycetidae</taxon>
        <taxon>Eurotiales</taxon>
        <taxon>Aspergillaceae</taxon>
        <taxon>Penicillium</taxon>
    </lineage>
</organism>
<proteinExistence type="predicted"/>
<keyword evidence="2" id="KW-1185">Reference proteome</keyword>
<reference evidence="1 2" key="1">
    <citation type="submission" date="2015-10" db="EMBL/GenBank/DDBJ databases">
        <title>Genome sequencing of Penicillium freii.</title>
        <authorList>
            <person name="Nguyen H.D."/>
            <person name="Visagie C.M."/>
            <person name="Seifert K.A."/>
        </authorList>
    </citation>
    <scope>NUCLEOTIDE SEQUENCE [LARGE SCALE GENOMIC DNA]</scope>
    <source>
        <strain evidence="1 2">DAOM 242723</strain>
    </source>
</reference>
<evidence type="ECO:0000313" key="2">
    <source>
        <dbReference type="Proteomes" id="UP000055045"/>
    </source>
</evidence>
<comment type="caution">
    <text evidence="1">The sequence shown here is derived from an EMBL/GenBank/DDBJ whole genome shotgun (WGS) entry which is preliminary data.</text>
</comment>
<sequence length="108" mass="12168">MHKSNHAFKHKCPLSRISRIRGEKEKREMSKMDFQVEITCRAPHREREQGKLDLTEITRDLPVHCSDLICIAASKCALEFISCASLKPSPSLRSTSAPCDTRPCTISA</sequence>
<dbReference type="EMBL" id="LLXE01000002">
    <property type="protein sequence ID" value="KUM66893.1"/>
    <property type="molecule type" value="Genomic_DNA"/>
</dbReference>
<name>A0A117NT06_PENFR</name>
<gene>
    <name evidence="1" type="ORF">ACN42_g203</name>
</gene>
<dbReference type="Proteomes" id="UP000055045">
    <property type="component" value="Unassembled WGS sequence"/>
</dbReference>
<dbReference type="AlphaFoldDB" id="A0A117NT06"/>
<evidence type="ECO:0000313" key="1">
    <source>
        <dbReference type="EMBL" id="KUM66893.1"/>
    </source>
</evidence>